<evidence type="ECO:0000313" key="2">
    <source>
        <dbReference type="EMBL" id="CAD7081631.1"/>
    </source>
</evidence>
<keyword evidence="3" id="KW-1185">Reference proteome</keyword>
<dbReference type="InParanoid" id="A0A7R8YQQ4"/>
<evidence type="ECO:0000313" key="3">
    <source>
        <dbReference type="Proteomes" id="UP000594454"/>
    </source>
</evidence>
<accession>A0A7R8YQQ4</accession>
<evidence type="ECO:0000256" key="1">
    <source>
        <dbReference type="SAM" id="SignalP"/>
    </source>
</evidence>
<keyword evidence="1" id="KW-0732">Signal</keyword>
<feature type="chain" id="PRO_5031537348" evidence="1">
    <location>
        <begin position="17"/>
        <end position="108"/>
    </location>
</feature>
<dbReference type="AlphaFoldDB" id="A0A7R8YQQ4"/>
<dbReference type="OrthoDB" id="8013723at2759"/>
<organism evidence="2 3">
    <name type="scientific">Hermetia illucens</name>
    <name type="common">Black soldier fly</name>
    <dbReference type="NCBI Taxonomy" id="343691"/>
    <lineage>
        <taxon>Eukaryota</taxon>
        <taxon>Metazoa</taxon>
        <taxon>Ecdysozoa</taxon>
        <taxon>Arthropoda</taxon>
        <taxon>Hexapoda</taxon>
        <taxon>Insecta</taxon>
        <taxon>Pterygota</taxon>
        <taxon>Neoptera</taxon>
        <taxon>Endopterygota</taxon>
        <taxon>Diptera</taxon>
        <taxon>Brachycera</taxon>
        <taxon>Stratiomyomorpha</taxon>
        <taxon>Stratiomyidae</taxon>
        <taxon>Hermetiinae</taxon>
        <taxon>Hermetia</taxon>
    </lineage>
</organism>
<dbReference type="Proteomes" id="UP000594454">
    <property type="component" value="Chromosome 2"/>
</dbReference>
<dbReference type="EMBL" id="LR899010">
    <property type="protein sequence ID" value="CAD7081631.1"/>
    <property type="molecule type" value="Genomic_DNA"/>
</dbReference>
<gene>
    <name evidence="2" type="ORF">HERILL_LOCUS4728</name>
</gene>
<reference evidence="2 3" key="1">
    <citation type="submission" date="2020-11" db="EMBL/GenBank/DDBJ databases">
        <authorList>
            <person name="Wallbank WR R."/>
            <person name="Pardo Diaz C."/>
            <person name="Kozak K."/>
            <person name="Martin S."/>
            <person name="Jiggins C."/>
            <person name="Moest M."/>
            <person name="Warren A I."/>
            <person name="Generalovic N T."/>
            <person name="Byers J.R.P. K."/>
            <person name="Montejo-Kovacevich G."/>
            <person name="Yen C E."/>
        </authorList>
    </citation>
    <scope>NUCLEOTIDE SEQUENCE [LARGE SCALE GENOMIC DNA]</scope>
</reference>
<sequence length="108" mass="11570">MKFIIVFAAVFAVVAADVSHLGFRPSNEYLPPFQQGQNGFAPSNEYLPPYQQGSQGSLGSFGGRFGGNNQLPQPPVPFGVDSIEPAPAHTLGADGYRYKAPVNNALRF</sequence>
<proteinExistence type="predicted"/>
<name>A0A7R8YQQ4_HERIL</name>
<feature type="signal peptide" evidence="1">
    <location>
        <begin position="1"/>
        <end position="16"/>
    </location>
</feature>
<protein>
    <submittedName>
        <fullName evidence="2">Uncharacterized protein</fullName>
    </submittedName>
</protein>